<organism evidence="1 2">
    <name type="scientific">Cannabis sativa</name>
    <name type="common">Hemp</name>
    <name type="synonym">Marijuana</name>
    <dbReference type="NCBI Taxonomy" id="3483"/>
    <lineage>
        <taxon>Eukaryota</taxon>
        <taxon>Viridiplantae</taxon>
        <taxon>Streptophyta</taxon>
        <taxon>Embryophyta</taxon>
        <taxon>Tracheophyta</taxon>
        <taxon>Spermatophyta</taxon>
        <taxon>Magnoliopsida</taxon>
        <taxon>eudicotyledons</taxon>
        <taxon>Gunneridae</taxon>
        <taxon>Pentapetalae</taxon>
        <taxon>rosids</taxon>
        <taxon>fabids</taxon>
        <taxon>Rosales</taxon>
        <taxon>Cannabaceae</taxon>
        <taxon>Cannabis</taxon>
    </lineage>
</organism>
<evidence type="ECO:0000313" key="2">
    <source>
        <dbReference type="Proteomes" id="UP000596661"/>
    </source>
</evidence>
<dbReference type="Gramene" id="novel_model_6849_5bd9a17a">
    <property type="protein sequence ID" value="cds.novel_model_6849_5bd9a17a"/>
    <property type="gene ID" value="novel_gene_3614_5bd9a17a"/>
</dbReference>
<dbReference type="Proteomes" id="UP000596661">
    <property type="component" value="Unassembled WGS sequence"/>
</dbReference>
<dbReference type="EnsemblPlants" id="novel_model_6849_5bd9a17a">
    <property type="protein sequence ID" value="cds.novel_model_6849_5bd9a17a"/>
    <property type="gene ID" value="novel_gene_3614_5bd9a17a"/>
</dbReference>
<keyword evidence="2" id="KW-1185">Reference proteome</keyword>
<dbReference type="EMBL" id="UZAU01000806">
    <property type="status" value="NOT_ANNOTATED_CDS"/>
    <property type="molecule type" value="Genomic_DNA"/>
</dbReference>
<dbReference type="AlphaFoldDB" id="A0A803R9W4"/>
<name>A0A803R9W4_CANSA</name>
<sequence>MRSLPLSELVILVLFMLAEDYIILTTIPIFTDPKLWFAECQTNMKSVQSLSKCPNCDGSD</sequence>
<accession>A0A803R9W4</accession>
<reference evidence="1" key="1">
    <citation type="submission" date="2021-03" db="UniProtKB">
        <authorList>
            <consortium name="EnsemblPlants"/>
        </authorList>
    </citation>
    <scope>IDENTIFICATION</scope>
</reference>
<evidence type="ECO:0000313" key="1">
    <source>
        <dbReference type="EnsemblPlants" id="cds.novel_model_6849_5bd9a17a"/>
    </source>
</evidence>
<protein>
    <submittedName>
        <fullName evidence="1">Uncharacterized protein</fullName>
    </submittedName>
</protein>
<proteinExistence type="predicted"/>